<feature type="chain" id="PRO_5005117606" description="Arabinogalactan endo-beta-1,4-galactanase" evidence="7">
    <location>
        <begin position="20"/>
        <end position="364"/>
    </location>
</feature>
<gene>
    <name evidence="8" type="ORF">CFO_g699</name>
</gene>
<keyword evidence="5 7" id="KW-0326">Glycosidase</keyword>
<organism evidence="8 9">
    <name type="scientific">Ceratocystis fimbriata f. sp. platani</name>
    <dbReference type="NCBI Taxonomy" id="88771"/>
    <lineage>
        <taxon>Eukaryota</taxon>
        <taxon>Fungi</taxon>
        <taxon>Dikarya</taxon>
        <taxon>Ascomycota</taxon>
        <taxon>Pezizomycotina</taxon>
        <taxon>Sordariomycetes</taxon>
        <taxon>Hypocreomycetidae</taxon>
        <taxon>Microascales</taxon>
        <taxon>Ceratocystidaceae</taxon>
        <taxon>Ceratocystis</taxon>
    </lineage>
</organism>
<dbReference type="EC" id="3.2.1.89" evidence="3 7"/>
<dbReference type="AlphaFoldDB" id="A0A0F8B7M6"/>
<evidence type="ECO:0000256" key="2">
    <source>
        <dbReference type="ARBA" id="ARBA00010687"/>
    </source>
</evidence>
<evidence type="ECO:0000256" key="4">
    <source>
        <dbReference type="ARBA" id="ARBA00022801"/>
    </source>
</evidence>
<protein>
    <recommendedName>
        <fullName evidence="6 7">Arabinogalactan endo-beta-1,4-galactanase</fullName>
        <ecNumber evidence="3 7">3.2.1.89</ecNumber>
    </recommendedName>
</protein>
<dbReference type="OrthoDB" id="110914at2759"/>
<accession>A0A0F8B7M6</accession>
<dbReference type="Gene3D" id="3.20.20.80">
    <property type="entry name" value="Glycosidases"/>
    <property type="match status" value="1"/>
</dbReference>
<comment type="similarity">
    <text evidence="2 7">Belongs to the glycosyl hydrolase 53 family.</text>
</comment>
<comment type="catalytic activity">
    <reaction evidence="1 7">
        <text>The enzyme specifically hydrolyzes (1-&gt;4)-beta-D-galactosidic linkages in type I arabinogalactans.</text>
        <dbReference type="EC" id="3.2.1.89"/>
    </reaction>
</comment>
<proteinExistence type="inferred from homology"/>
<dbReference type="PANTHER" id="PTHR34983:SF1">
    <property type="entry name" value="ARABINOGALACTAN ENDO-BETA-1,4-GALACTANASE A"/>
    <property type="match status" value="1"/>
</dbReference>
<evidence type="ECO:0000256" key="7">
    <source>
        <dbReference type="RuleBase" id="RU361192"/>
    </source>
</evidence>
<evidence type="ECO:0000313" key="8">
    <source>
        <dbReference type="EMBL" id="KKF96925.1"/>
    </source>
</evidence>
<dbReference type="PANTHER" id="PTHR34983">
    <property type="entry name" value="ARABINOGALACTAN ENDO-BETA-1,4-GALACTANASE A"/>
    <property type="match status" value="1"/>
</dbReference>
<dbReference type="EMBL" id="LBBL01000023">
    <property type="protein sequence ID" value="KKF96925.1"/>
    <property type="molecule type" value="Genomic_DNA"/>
</dbReference>
<dbReference type="GO" id="GO:0030247">
    <property type="term" value="F:polysaccharide binding"/>
    <property type="evidence" value="ECO:0007669"/>
    <property type="project" value="UniProtKB-ARBA"/>
</dbReference>
<evidence type="ECO:0000313" key="9">
    <source>
        <dbReference type="Proteomes" id="UP000034841"/>
    </source>
</evidence>
<dbReference type="SUPFAM" id="SSF51445">
    <property type="entry name" value="(Trans)glycosidases"/>
    <property type="match status" value="1"/>
</dbReference>
<dbReference type="GO" id="GO:0031218">
    <property type="term" value="F:arabinogalactan endo-1,4-beta-galactosidase activity"/>
    <property type="evidence" value="ECO:0007669"/>
    <property type="project" value="UniProtKB-EC"/>
</dbReference>
<reference evidence="8 9" key="1">
    <citation type="submission" date="2015-04" db="EMBL/GenBank/DDBJ databases">
        <title>Genome sequence of Ceratocystis platani, a major pathogen of plane trees.</title>
        <authorList>
            <person name="Belbahri L."/>
        </authorList>
    </citation>
    <scope>NUCLEOTIDE SEQUENCE [LARGE SCALE GENOMIC DNA]</scope>
    <source>
        <strain evidence="8 9">CFO</strain>
    </source>
</reference>
<evidence type="ECO:0000256" key="6">
    <source>
        <dbReference type="ARBA" id="ARBA00068680"/>
    </source>
</evidence>
<dbReference type="InterPro" id="IPR017853">
    <property type="entry name" value="GH"/>
</dbReference>
<dbReference type="Pfam" id="PF07745">
    <property type="entry name" value="Glyco_hydro_53"/>
    <property type="match status" value="1"/>
</dbReference>
<evidence type="ECO:0000256" key="5">
    <source>
        <dbReference type="ARBA" id="ARBA00023295"/>
    </source>
</evidence>
<evidence type="ECO:0000256" key="1">
    <source>
        <dbReference type="ARBA" id="ARBA00001695"/>
    </source>
</evidence>
<keyword evidence="7" id="KW-0732">Signal</keyword>
<dbReference type="FunFam" id="3.20.20.80:FF:000077">
    <property type="entry name" value="Arabinogalactan endo-beta-1,4-galactanase"/>
    <property type="match status" value="1"/>
</dbReference>
<dbReference type="GO" id="GO:0016998">
    <property type="term" value="P:cell wall macromolecule catabolic process"/>
    <property type="evidence" value="ECO:0007669"/>
    <property type="project" value="UniProtKB-ARBA"/>
</dbReference>
<keyword evidence="4 7" id="KW-0378">Hydrolase</keyword>
<dbReference type="GO" id="GO:0015926">
    <property type="term" value="F:glucosidase activity"/>
    <property type="evidence" value="ECO:0007669"/>
    <property type="project" value="InterPro"/>
</dbReference>
<dbReference type="Proteomes" id="UP000034841">
    <property type="component" value="Unassembled WGS sequence"/>
</dbReference>
<keyword evidence="9" id="KW-1185">Reference proteome</keyword>
<name>A0A0F8B7M6_CERFI</name>
<evidence type="ECO:0000256" key="3">
    <source>
        <dbReference type="ARBA" id="ARBA00012556"/>
    </source>
</evidence>
<dbReference type="GO" id="GO:0045490">
    <property type="term" value="P:pectin catabolic process"/>
    <property type="evidence" value="ECO:0007669"/>
    <property type="project" value="TreeGrafter"/>
</dbReference>
<sequence length="364" mass="40048">MFFAKFVTALACGLAPVQAALTYRGVDWSSVPVEEANGLQYKSANGAASSMENILVDSGVNIVRQRLWVNPKDKNYNLDFNLKLAKRAQDAGMKLFLDFHYSDTWADPLNQAIPSGWPTAIDDLAWALYNYTLEVSNEFHANGITPEIISIGNEITGGMLFPTGNMESNPYNLARLLKSASSAVRKSNLGTAPKIAIHLDNGWKWETQKWWYDTVLKQGPLTLSDFDIIGVSYYPFYNSEATLANLKSSLNNLSSTYKKGLIVAETDWPTSCPNPKFEFPADVSCANPTVKLPTESCIPISVDGQTSWMKEVSAVIEGVSNGLGVFYWEPAWVNNANLGSSCEYNCMFARDGTAMSSMAVFNSI</sequence>
<dbReference type="InterPro" id="IPR011683">
    <property type="entry name" value="Glyco_hydro_53"/>
</dbReference>
<feature type="signal peptide" evidence="7">
    <location>
        <begin position="1"/>
        <end position="19"/>
    </location>
</feature>
<comment type="caution">
    <text evidence="8">The sequence shown here is derived from an EMBL/GenBank/DDBJ whole genome shotgun (WGS) entry which is preliminary data.</text>
</comment>